<proteinExistence type="inferred from homology"/>
<evidence type="ECO:0000313" key="4">
    <source>
        <dbReference type="Proteomes" id="UP000178448"/>
    </source>
</evidence>
<gene>
    <name evidence="3" type="ORF">A2Z33_05790</name>
</gene>
<sequence length="170" mass="19175">MEEKDMKEIVITRVFDAPVDLVFRAWTDPGMAKKWWGPEGFTAPSIKIDLRVGGKYVFAMRGPEGSEWDKVMYSAGVYKEIVPDKKLVVTDYFSDENGNIMDPAEYGQDADFPKETTVTVLFEEAGKGKTKLSIIYPKPATVAQYRAMLKSKMDEGWNSSLNKLESVLTK</sequence>
<evidence type="ECO:0000259" key="2">
    <source>
        <dbReference type="Pfam" id="PF08327"/>
    </source>
</evidence>
<dbReference type="Proteomes" id="UP000178448">
    <property type="component" value="Unassembled WGS sequence"/>
</dbReference>
<dbReference type="SUPFAM" id="SSF55961">
    <property type="entry name" value="Bet v1-like"/>
    <property type="match status" value="1"/>
</dbReference>
<organism evidence="3 4">
    <name type="scientific">Candidatus Gottesmanbacteria bacterium RBG_16_52_11</name>
    <dbReference type="NCBI Taxonomy" id="1798374"/>
    <lineage>
        <taxon>Bacteria</taxon>
        <taxon>Candidatus Gottesmaniibacteriota</taxon>
    </lineage>
</organism>
<dbReference type="InterPro" id="IPR013538">
    <property type="entry name" value="ASHA1/2-like_C"/>
</dbReference>
<comment type="caution">
    <text evidence="3">The sequence shown here is derived from an EMBL/GenBank/DDBJ whole genome shotgun (WGS) entry which is preliminary data.</text>
</comment>
<protein>
    <recommendedName>
        <fullName evidence="2">Activator of Hsp90 ATPase homologue 1/2-like C-terminal domain-containing protein</fullName>
    </recommendedName>
</protein>
<evidence type="ECO:0000313" key="3">
    <source>
        <dbReference type="EMBL" id="OGG04794.1"/>
    </source>
</evidence>
<dbReference type="InterPro" id="IPR023393">
    <property type="entry name" value="START-like_dom_sf"/>
</dbReference>
<evidence type="ECO:0000256" key="1">
    <source>
        <dbReference type="ARBA" id="ARBA00006817"/>
    </source>
</evidence>
<reference evidence="3 4" key="1">
    <citation type="journal article" date="2016" name="Nat. Commun.">
        <title>Thousands of microbial genomes shed light on interconnected biogeochemical processes in an aquifer system.</title>
        <authorList>
            <person name="Anantharaman K."/>
            <person name="Brown C.T."/>
            <person name="Hug L.A."/>
            <person name="Sharon I."/>
            <person name="Castelle C.J."/>
            <person name="Probst A.J."/>
            <person name="Thomas B.C."/>
            <person name="Singh A."/>
            <person name="Wilkins M.J."/>
            <person name="Karaoz U."/>
            <person name="Brodie E.L."/>
            <person name="Williams K.H."/>
            <person name="Hubbard S.S."/>
            <person name="Banfield J.F."/>
        </authorList>
    </citation>
    <scope>NUCLEOTIDE SEQUENCE [LARGE SCALE GENOMIC DNA]</scope>
</reference>
<name>A0A1F5YXJ6_9BACT</name>
<dbReference type="EMBL" id="MFJD01000001">
    <property type="protein sequence ID" value="OGG04794.1"/>
    <property type="molecule type" value="Genomic_DNA"/>
</dbReference>
<dbReference type="Pfam" id="PF08327">
    <property type="entry name" value="AHSA1"/>
    <property type="match status" value="1"/>
</dbReference>
<feature type="domain" description="Activator of Hsp90 ATPase homologue 1/2-like C-terminal" evidence="2">
    <location>
        <begin position="16"/>
        <end position="168"/>
    </location>
</feature>
<comment type="similarity">
    <text evidence="1">Belongs to the AHA1 family.</text>
</comment>
<accession>A0A1F5YXJ6</accession>
<dbReference type="AlphaFoldDB" id="A0A1F5YXJ6"/>
<dbReference type="Gene3D" id="3.30.530.20">
    <property type="match status" value="1"/>
</dbReference>